<dbReference type="GO" id="GO:0005524">
    <property type="term" value="F:ATP binding"/>
    <property type="evidence" value="ECO:0007669"/>
    <property type="project" value="UniProtKB-KW"/>
</dbReference>
<evidence type="ECO:0000256" key="9">
    <source>
        <dbReference type="ARBA" id="ARBA00022833"/>
    </source>
</evidence>
<evidence type="ECO:0000256" key="12">
    <source>
        <dbReference type="ARBA" id="ARBA00023146"/>
    </source>
</evidence>
<dbReference type="Pfam" id="PF09190">
    <property type="entry name" value="DALR_2"/>
    <property type="match status" value="1"/>
</dbReference>
<evidence type="ECO:0000256" key="5">
    <source>
        <dbReference type="ARBA" id="ARBA00022490"/>
    </source>
</evidence>
<dbReference type="InterPro" id="IPR015273">
    <property type="entry name" value="Cys-tRNA-synt_Ia_DALR"/>
</dbReference>
<organism evidence="17 18">
    <name type="scientific">Lentinula aciculospora</name>
    <dbReference type="NCBI Taxonomy" id="153920"/>
    <lineage>
        <taxon>Eukaryota</taxon>
        <taxon>Fungi</taxon>
        <taxon>Dikarya</taxon>
        <taxon>Basidiomycota</taxon>
        <taxon>Agaricomycotina</taxon>
        <taxon>Agaricomycetes</taxon>
        <taxon>Agaricomycetidae</taxon>
        <taxon>Agaricales</taxon>
        <taxon>Marasmiineae</taxon>
        <taxon>Omphalotaceae</taxon>
        <taxon>Lentinula</taxon>
    </lineage>
</organism>
<reference evidence="17" key="1">
    <citation type="submission" date="2022-08" db="EMBL/GenBank/DDBJ databases">
        <title>A Global Phylogenomic Analysis of the Shiitake Genus Lentinula.</title>
        <authorList>
            <consortium name="DOE Joint Genome Institute"/>
            <person name="Sierra-Patev S."/>
            <person name="Min B."/>
            <person name="Naranjo-Ortiz M."/>
            <person name="Looney B."/>
            <person name="Konkel Z."/>
            <person name="Slot J.C."/>
            <person name="Sakamoto Y."/>
            <person name="Steenwyk J.L."/>
            <person name="Rokas A."/>
            <person name="Carro J."/>
            <person name="Camarero S."/>
            <person name="Ferreira P."/>
            <person name="Molpeceres G."/>
            <person name="Ruiz-Duenas F.J."/>
            <person name="Serrano A."/>
            <person name="Henrissat B."/>
            <person name="Drula E."/>
            <person name="Hughes K.W."/>
            <person name="Mata J.L."/>
            <person name="Ishikawa N.K."/>
            <person name="Vargas-Isla R."/>
            <person name="Ushijima S."/>
            <person name="Smith C.A."/>
            <person name="Ahrendt S."/>
            <person name="Andreopoulos W."/>
            <person name="He G."/>
            <person name="Labutti K."/>
            <person name="Lipzen A."/>
            <person name="Ng V."/>
            <person name="Riley R."/>
            <person name="Sandor L."/>
            <person name="Barry K."/>
            <person name="Martinez A.T."/>
            <person name="Xiao Y."/>
            <person name="Gibbons J.G."/>
            <person name="Terashima K."/>
            <person name="Grigoriev I.V."/>
            <person name="Hibbett D.S."/>
        </authorList>
    </citation>
    <scope>NUCLEOTIDE SEQUENCE</scope>
    <source>
        <strain evidence="17">JLM2183</strain>
    </source>
</reference>
<dbReference type="EMBL" id="JAOTPV010000017">
    <property type="protein sequence ID" value="KAJ4473883.1"/>
    <property type="molecule type" value="Genomic_DNA"/>
</dbReference>
<feature type="compositionally biased region" description="Basic and acidic residues" evidence="14">
    <location>
        <begin position="395"/>
        <end position="405"/>
    </location>
</feature>
<comment type="cofactor">
    <cofactor evidence="1">
        <name>Zn(2+)</name>
        <dbReference type="ChEBI" id="CHEBI:29105"/>
    </cofactor>
</comment>
<evidence type="ECO:0000256" key="11">
    <source>
        <dbReference type="ARBA" id="ARBA00022917"/>
    </source>
</evidence>
<proteinExistence type="inferred from homology"/>
<dbReference type="NCBIfam" id="TIGR00435">
    <property type="entry name" value="cysS"/>
    <property type="match status" value="1"/>
</dbReference>
<evidence type="ECO:0000313" key="17">
    <source>
        <dbReference type="EMBL" id="KAJ4473883.1"/>
    </source>
</evidence>
<dbReference type="FunFam" id="1.20.120.1910:FF:000005">
    <property type="entry name" value="Cysteine-tRNA ligase, putative"/>
    <property type="match status" value="1"/>
</dbReference>
<feature type="region of interest" description="Disordered" evidence="14">
    <location>
        <begin position="59"/>
        <end position="84"/>
    </location>
</feature>
<dbReference type="SUPFAM" id="SSF52374">
    <property type="entry name" value="Nucleotidylyl transferase"/>
    <property type="match status" value="1"/>
</dbReference>
<feature type="domain" description="tRNA synthetases class I catalytic" evidence="15">
    <location>
        <begin position="116"/>
        <end position="572"/>
    </location>
</feature>
<dbReference type="PANTHER" id="PTHR10890:SF3">
    <property type="entry name" value="CYSTEINE--TRNA LIGASE, CYTOPLASMIC"/>
    <property type="match status" value="1"/>
</dbReference>
<comment type="similarity">
    <text evidence="3">Belongs to the class-I aminoacyl-tRNA synthetase family.</text>
</comment>
<gene>
    <name evidence="17" type="ORF">J3R30DRAFT_3512315</name>
</gene>
<keyword evidence="12 17" id="KW-0030">Aminoacyl-tRNA synthetase</keyword>
<evidence type="ECO:0000259" key="15">
    <source>
        <dbReference type="Pfam" id="PF01406"/>
    </source>
</evidence>
<evidence type="ECO:0000256" key="3">
    <source>
        <dbReference type="ARBA" id="ARBA00005594"/>
    </source>
</evidence>
<keyword evidence="18" id="KW-1185">Reference proteome</keyword>
<dbReference type="InterPro" id="IPR014729">
    <property type="entry name" value="Rossmann-like_a/b/a_fold"/>
</dbReference>
<dbReference type="GO" id="GO:0006423">
    <property type="term" value="P:cysteinyl-tRNA aminoacylation"/>
    <property type="evidence" value="ECO:0007669"/>
    <property type="project" value="InterPro"/>
</dbReference>
<keyword evidence="8" id="KW-0547">Nucleotide-binding</keyword>
<dbReference type="SUPFAM" id="SSF47323">
    <property type="entry name" value="Anticodon-binding domain of a subclass of class I aminoacyl-tRNA synthetases"/>
    <property type="match status" value="1"/>
</dbReference>
<evidence type="ECO:0000313" key="18">
    <source>
        <dbReference type="Proteomes" id="UP001150266"/>
    </source>
</evidence>
<evidence type="ECO:0000256" key="13">
    <source>
        <dbReference type="ARBA" id="ARBA00031499"/>
    </source>
</evidence>
<evidence type="ECO:0000259" key="16">
    <source>
        <dbReference type="Pfam" id="PF09190"/>
    </source>
</evidence>
<dbReference type="InterPro" id="IPR009080">
    <property type="entry name" value="tRNAsynth_Ia_anticodon-bd"/>
</dbReference>
<evidence type="ECO:0000256" key="10">
    <source>
        <dbReference type="ARBA" id="ARBA00022840"/>
    </source>
</evidence>
<dbReference type="CDD" id="cd00672">
    <property type="entry name" value="CysRS_core"/>
    <property type="match status" value="1"/>
</dbReference>
<evidence type="ECO:0000256" key="1">
    <source>
        <dbReference type="ARBA" id="ARBA00001947"/>
    </source>
</evidence>
<dbReference type="InterPro" id="IPR015803">
    <property type="entry name" value="Cys-tRNA-ligase"/>
</dbReference>
<evidence type="ECO:0000256" key="6">
    <source>
        <dbReference type="ARBA" id="ARBA00022598"/>
    </source>
</evidence>
<dbReference type="AlphaFoldDB" id="A0A9W9A470"/>
<comment type="caution">
    <text evidence="17">The sequence shown here is derived from an EMBL/GenBank/DDBJ whole genome shotgun (WGS) entry which is preliminary data.</text>
</comment>
<feature type="domain" description="Cysteinyl-tRNA synthetase class Ia DALR" evidence="16">
    <location>
        <begin position="627"/>
        <end position="683"/>
    </location>
</feature>
<feature type="compositionally biased region" description="Polar residues" evidence="14">
    <location>
        <begin position="406"/>
        <end position="417"/>
    </location>
</feature>
<feature type="compositionally biased region" description="Polar residues" evidence="14">
    <location>
        <begin position="59"/>
        <end position="68"/>
    </location>
</feature>
<sequence>MTRMASPNHCHLSEIDWVKFMTPTVSSLLLLSQRLIPRPHRFLPILFSSPSIINHNCTNHRNYNQNHQSLRTSQRRRMSSSSAKQPAWALPVPIQSEPVLKIYNSLTRTKTEFIPKSGRSVKWYNCGPTVYDASHMGHARNYVTQDVLRRIMEDYFGYDVHFVMNITDIDDKIIKRARQNHLLEKFRADTTLLDTNLISQVDTAWRAFLRNELAAGLPVDERTFPTGTDEEIGITFARIAELVQSNKEWKQECLKRDEKFDMNFISANRTLAAIRNAGSSLKTGTTSQEEAHKLIDDSQDILVLFLDEQYKSTVTSPSLSRTLAFYWENQFFQDMHRLNVRDPDTLTRVTEYMPEIITFVEKIIGNGYAYESGGSVYFDTKAFDDAPSHDYAKLEPWSKGKREGGETSSSNSTAVSTGADANTVVAASGEAPKFTRHSSSDFALWKATKPGEPSWDSPWGPGRPGWHIECSVMASAVLGENMDIHSGGIDLAFPHHDNEMAQSEAYHDCPTWVNYFVHTGHLHIEGLKMSKSLKNFITIDEILQRYSSRQIRLAFLTQLWNAKVDFSESLMAGEVRNLESTLNNFFTNIKALVNQARDSGVTADGYHHYGSAEKELVAKFQQSQHSFRSALCDSFNTPEALDVLRDLVSRTNTYISSCGKAVNVRVVENLARWVGKMLRMFGLGEGESKEIGWGQEGSSEGAIDREEILMPYLRTLSIFRDGVRKLAIDKGDSALKNILTLCDKLRDEELIPLGVALDDQEDGKALVKLAPPSVLLAARDEKRAILLAKQAKKEAAKEAERVKRLERLAKGKLNPKDMFLPPHVAEGTYGTYDESVVPLTDGDGKELSKSARKKLMKERESQVKLHEEWLRYMEVEKEKR</sequence>
<dbReference type="OrthoDB" id="438179at2759"/>
<keyword evidence="5" id="KW-0963">Cytoplasm</keyword>
<dbReference type="Gene3D" id="3.40.50.620">
    <property type="entry name" value="HUPs"/>
    <property type="match status" value="1"/>
</dbReference>
<protein>
    <recommendedName>
        <fullName evidence="4">cysteine--tRNA ligase</fullName>
        <ecNumber evidence="4">6.1.1.16</ecNumber>
    </recommendedName>
    <alternativeName>
        <fullName evidence="13">Cysteinyl-tRNA synthetase</fullName>
    </alternativeName>
</protein>
<keyword evidence="11" id="KW-0648">Protein biosynthesis</keyword>
<dbReference type="InterPro" id="IPR032678">
    <property type="entry name" value="tRNA-synt_1_cat_dom"/>
</dbReference>
<dbReference type="Gene3D" id="1.20.120.1910">
    <property type="entry name" value="Cysteine-tRNA ligase, C-terminal anti-codon recognition domain"/>
    <property type="match status" value="1"/>
</dbReference>
<dbReference type="InterPro" id="IPR024909">
    <property type="entry name" value="Cys-tRNA/MSH_ligase"/>
</dbReference>
<dbReference type="GO" id="GO:0046872">
    <property type="term" value="F:metal ion binding"/>
    <property type="evidence" value="ECO:0007669"/>
    <property type="project" value="UniProtKB-KW"/>
</dbReference>
<evidence type="ECO:0000256" key="8">
    <source>
        <dbReference type="ARBA" id="ARBA00022741"/>
    </source>
</evidence>
<dbReference type="EC" id="6.1.1.16" evidence="4"/>
<keyword evidence="7" id="KW-0479">Metal-binding</keyword>
<evidence type="ECO:0000256" key="14">
    <source>
        <dbReference type="SAM" id="MobiDB-lite"/>
    </source>
</evidence>
<evidence type="ECO:0000256" key="4">
    <source>
        <dbReference type="ARBA" id="ARBA00012832"/>
    </source>
</evidence>
<evidence type="ECO:0000256" key="2">
    <source>
        <dbReference type="ARBA" id="ARBA00004496"/>
    </source>
</evidence>
<name>A0A9W9A470_9AGAR</name>
<dbReference type="Proteomes" id="UP001150266">
    <property type="component" value="Unassembled WGS sequence"/>
</dbReference>
<dbReference type="GO" id="GO:0005737">
    <property type="term" value="C:cytoplasm"/>
    <property type="evidence" value="ECO:0007669"/>
    <property type="project" value="UniProtKB-SubCell"/>
</dbReference>
<keyword evidence="6" id="KW-0436">Ligase</keyword>
<dbReference type="GO" id="GO:0004817">
    <property type="term" value="F:cysteine-tRNA ligase activity"/>
    <property type="evidence" value="ECO:0007669"/>
    <property type="project" value="UniProtKB-EC"/>
</dbReference>
<keyword evidence="9" id="KW-0862">Zinc</keyword>
<feature type="region of interest" description="Disordered" evidence="14">
    <location>
        <begin position="395"/>
        <end position="417"/>
    </location>
</feature>
<comment type="subcellular location">
    <subcellularLocation>
        <location evidence="2">Cytoplasm</location>
    </subcellularLocation>
</comment>
<keyword evidence="10" id="KW-0067">ATP-binding</keyword>
<dbReference type="Pfam" id="PF01406">
    <property type="entry name" value="tRNA-synt_1e"/>
    <property type="match status" value="1"/>
</dbReference>
<dbReference type="PANTHER" id="PTHR10890">
    <property type="entry name" value="CYSTEINYL-TRNA SYNTHETASE"/>
    <property type="match status" value="1"/>
</dbReference>
<accession>A0A9W9A470</accession>
<evidence type="ECO:0000256" key="7">
    <source>
        <dbReference type="ARBA" id="ARBA00022723"/>
    </source>
</evidence>
<dbReference type="HAMAP" id="MF_00041">
    <property type="entry name" value="Cys_tRNA_synth"/>
    <property type="match status" value="1"/>
</dbReference>